<feature type="compositionally biased region" description="Polar residues" evidence="11">
    <location>
        <begin position="503"/>
        <end position="512"/>
    </location>
</feature>
<comment type="pathway">
    <text evidence="2">Lipid metabolism; sphingolipid metabolism.</text>
</comment>
<keyword evidence="6" id="KW-0808">Transferase</keyword>
<organism evidence="13 14">
    <name type="scientific">Serendipita vermifera MAFF 305830</name>
    <dbReference type="NCBI Taxonomy" id="933852"/>
    <lineage>
        <taxon>Eukaryota</taxon>
        <taxon>Fungi</taxon>
        <taxon>Dikarya</taxon>
        <taxon>Basidiomycota</taxon>
        <taxon>Agaricomycotina</taxon>
        <taxon>Agaricomycetes</taxon>
        <taxon>Sebacinales</taxon>
        <taxon>Serendipitaceae</taxon>
        <taxon>Serendipita</taxon>
    </lineage>
</organism>
<comment type="pathway">
    <text evidence="3">Sphingolipid metabolism.</text>
</comment>
<keyword evidence="7" id="KW-0663">Pyridoxal phosphate</keyword>
<evidence type="ECO:0000256" key="3">
    <source>
        <dbReference type="ARBA" id="ARBA00004991"/>
    </source>
</evidence>
<dbReference type="GO" id="GO:0004758">
    <property type="term" value="F:serine C-palmitoyltransferase activity"/>
    <property type="evidence" value="ECO:0007669"/>
    <property type="project" value="TreeGrafter"/>
</dbReference>
<evidence type="ECO:0000256" key="2">
    <source>
        <dbReference type="ARBA" id="ARBA00004760"/>
    </source>
</evidence>
<dbReference type="GO" id="GO:0046513">
    <property type="term" value="P:ceramide biosynthetic process"/>
    <property type="evidence" value="ECO:0007669"/>
    <property type="project" value="TreeGrafter"/>
</dbReference>
<evidence type="ECO:0000259" key="12">
    <source>
        <dbReference type="Pfam" id="PF00155"/>
    </source>
</evidence>
<keyword evidence="9" id="KW-0443">Lipid metabolism</keyword>
<evidence type="ECO:0000313" key="13">
    <source>
        <dbReference type="EMBL" id="KIM22878.1"/>
    </source>
</evidence>
<feature type="region of interest" description="Disordered" evidence="11">
    <location>
        <begin position="491"/>
        <end position="514"/>
    </location>
</feature>
<reference evidence="13 14" key="1">
    <citation type="submission" date="2014-04" db="EMBL/GenBank/DDBJ databases">
        <authorList>
            <consortium name="DOE Joint Genome Institute"/>
            <person name="Kuo A."/>
            <person name="Zuccaro A."/>
            <person name="Kohler A."/>
            <person name="Nagy L.G."/>
            <person name="Floudas D."/>
            <person name="Copeland A."/>
            <person name="Barry K.W."/>
            <person name="Cichocki N."/>
            <person name="Veneault-Fourrey C."/>
            <person name="LaButti K."/>
            <person name="Lindquist E.A."/>
            <person name="Lipzen A."/>
            <person name="Lundell T."/>
            <person name="Morin E."/>
            <person name="Murat C."/>
            <person name="Sun H."/>
            <person name="Tunlid A."/>
            <person name="Henrissat B."/>
            <person name="Grigoriev I.V."/>
            <person name="Hibbett D.S."/>
            <person name="Martin F."/>
            <person name="Nordberg H.P."/>
            <person name="Cantor M.N."/>
            <person name="Hua S.X."/>
        </authorList>
    </citation>
    <scope>NUCLEOTIDE SEQUENCE [LARGE SCALE GENOMIC DNA]</scope>
    <source>
        <strain evidence="13 14">MAFF 305830</strain>
    </source>
</reference>
<evidence type="ECO:0000256" key="8">
    <source>
        <dbReference type="ARBA" id="ARBA00022919"/>
    </source>
</evidence>
<dbReference type="EMBL" id="KN824346">
    <property type="protein sequence ID" value="KIM22878.1"/>
    <property type="molecule type" value="Genomic_DNA"/>
</dbReference>
<dbReference type="HOGENOM" id="CLU_015846_0_2_1"/>
<evidence type="ECO:0000256" key="9">
    <source>
        <dbReference type="ARBA" id="ARBA00023098"/>
    </source>
</evidence>
<dbReference type="InterPro" id="IPR015421">
    <property type="entry name" value="PyrdxlP-dep_Trfase_major"/>
</dbReference>
<reference evidence="14" key="2">
    <citation type="submission" date="2015-01" db="EMBL/GenBank/DDBJ databases">
        <title>Evolutionary Origins and Diversification of the Mycorrhizal Mutualists.</title>
        <authorList>
            <consortium name="DOE Joint Genome Institute"/>
            <consortium name="Mycorrhizal Genomics Consortium"/>
            <person name="Kohler A."/>
            <person name="Kuo A."/>
            <person name="Nagy L.G."/>
            <person name="Floudas D."/>
            <person name="Copeland A."/>
            <person name="Barry K.W."/>
            <person name="Cichocki N."/>
            <person name="Veneault-Fourrey C."/>
            <person name="LaButti K."/>
            <person name="Lindquist E.A."/>
            <person name="Lipzen A."/>
            <person name="Lundell T."/>
            <person name="Morin E."/>
            <person name="Murat C."/>
            <person name="Riley R."/>
            <person name="Ohm R."/>
            <person name="Sun H."/>
            <person name="Tunlid A."/>
            <person name="Henrissat B."/>
            <person name="Grigoriev I.V."/>
            <person name="Hibbett D.S."/>
            <person name="Martin F."/>
        </authorList>
    </citation>
    <scope>NUCLEOTIDE SEQUENCE [LARGE SCALE GENOMIC DNA]</scope>
    <source>
        <strain evidence="14">MAFF 305830</strain>
    </source>
</reference>
<keyword evidence="8" id="KW-0746">Sphingolipid metabolism</keyword>
<gene>
    <name evidence="13" type="ORF">M408DRAFT_332649</name>
</gene>
<comment type="similarity">
    <text evidence="4">Belongs to the class-II pyridoxal-phosphate-dependent aminotransferase family.</text>
</comment>
<dbReference type="GO" id="GO:0016020">
    <property type="term" value="C:membrane"/>
    <property type="evidence" value="ECO:0007669"/>
    <property type="project" value="GOC"/>
</dbReference>
<dbReference type="Gene3D" id="3.40.640.10">
    <property type="entry name" value="Type I PLP-dependent aspartate aminotransferase-like (Major domain)"/>
    <property type="match status" value="1"/>
</dbReference>
<dbReference type="AlphaFoldDB" id="A0A0C2W8V2"/>
<comment type="cofactor">
    <cofactor evidence="1">
        <name>pyridoxal 5'-phosphate</name>
        <dbReference type="ChEBI" id="CHEBI:597326"/>
    </cofactor>
</comment>
<dbReference type="GO" id="GO:0030170">
    <property type="term" value="F:pyridoxal phosphate binding"/>
    <property type="evidence" value="ECO:0007669"/>
    <property type="project" value="InterPro"/>
</dbReference>
<dbReference type="InterPro" id="IPR015424">
    <property type="entry name" value="PyrdxlP-dep_Trfase"/>
</dbReference>
<dbReference type="InterPro" id="IPR050087">
    <property type="entry name" value="AON_synthase_class-II"/>
</dbReference>
<evidence type="ECO:0000256" key="10">
    <source>
        <dbReference type="ARBA" id="ARBA00023315"/>
    </source>
</evidence>
<keyword evidence="10" id="KW-0012">Acyltransferase</keyword>
<evidence type="ECO:0000256" key="1">
    <source>
        <dbReference type="ARBA" id="ARBA00001933"/>
    </source>
</evidence>
<dbReference type="GO" id="GO:0046512">
    <property type="term" value="P:sphingosine biosynthetic process"/>
    <property type="evidence" value="ECO:0007669"/>
    <property type="project" value="TreeGrafter"/>
</dbReference>
<dbReference type="Proteomes" id="UP000054097">
    <property type="component" value="Unassembled WGS sequence"/>
</dbReference>
<dbReference type="InterPro" id="IPR004839">
    <property type="entry name" value="Aminotransferase_I/II_large"/>
</dbReference>
<evidence type="ECO:0000256" key="6">
    <source>
        <dbReference type="ARBA" id="ARBA00022679"/>
    </source>
</evidence>
<protein>
    <recommendedName>
        <fullName evidence="5">serine C-palmitoyltransferase</fullName>
        <ecNumber evidence="5">2.3.1.50</ecNumber>
    </recommendedName>
</protein>
<dbReference type="Pfam" id="PF00155">
    <property type="entry name" value="Aminotran_1_2"/>
    <property type="match status" value="1"/>
</dbReference>
<dbReference type="GO" id="GO:0005783">
    <property type="term" value="C:endoplasmic reticulum"/>
    <property type="evidence" value="ECO:0007669"/>
    <property type="project" value="TreeGrafter"/>
</dbReference>
<dbReference type="PANTHER" id="PTHR13693">
    <property type="entry name" value="CLASS II AMINOTRANSFERASE/8-AMINO-7-OXONONANOATE SYNTHASE"/>
    <property type="match status" value="1"/>
</dbReference>
<dbReference type="OrthoDB" id="3168162at2759"/>
<keyword evidence="14" id="KW-1185">Reference proteome</keyword>
<dbReference type="STRING" id="933852.A0A0C2W8V2"/>
<evidence type="ECO:0000256" key="5">
    <source>
        <dbReference type="ARBA" id="ARBA00013220"/>
    </source>
</evidence>
<dbReference type="EC" id="2.3.1.50" evidence="5"/>
<dbReference type="PANTHER" id="PTHR13693:SF2">
    <property type="entry name" value="SERINE PALMITOYLTRANSFERASE 1"/>
    <property type="match status" value="1"/>
</dbReference>
<name>A0A0C2W8V2_SERVB</name>
<evidence type="ECO:0000313" key="14">
    <source>
        <dbReference type="Proteomes" id="UP000054097"/>
    </source>
</evidence>
<proteinExistence type="inferred from homology"/>
<sequence>MASIPYGHYVAGEAQSVTTQTLQPILVLLSYGLSQAEKGFNAIPGSAVLLRYIRESHRDDPGRTLLEILLALFALWTVVQGRRRAEREAKNFVKLSEQEVDDLVDDWMPEPLVPPLSSAAFSTLSKTPIIVGPAGPRPRVTNSLIDPNLALSPANPVVDPALLLTAKTKEVINLASFNFTTPPSSAGTTNSPKNSTDPLPGTETAIATLRKYGLGSCGPPGFYGTIDVHLALEKAISSFLGTESAIIYSQSFATASSVIPAFCKRGDIIVADRGVNFVIQKGMQLSRSTIRWYDHNSLRASNSTSTLAAVLEQLEKDLKRKKAPLTRKFIVTEGLFADTGSLTDLPVLLSIAKKYKYRIILDESFSIGTLGRTGRGLTELFNVPATEVDMIIGSMGHTMGSAGGFCTGSTVMCEHQRINSTSFVFSAALPALLATAANETIDNFIRYPEMFTALQENIRAVRAVLGVVDSLEILSHSISPIVHLAIKQRSPPSLAPTELPSLSKGSNATSILTRDPPSFDVAREEALLQDVVDEALMQGVLITRAKRLYGDNDEKQPLGQEWHAIRPTIRLAITSALSKKECEKAATVVKNAWIKVIAKRR</sequence>
<evidence type="ECO:0000256" key="4">
    <source>
        <dbReference type="ARBA" id="ARBA00008392"/>
    </source>
</evidence>
<evidence type="ECO:0000256" key="7">
    <source>
        <dbReference type="ARBA" id="ARBA00022898"/>
    </source>
</evidence>
<accession>A0A0C2W8V2</accession>
<feature type="domain" description="Aminotransferase class I/classII large" evidence="12">
    <location>
        <begin position="211"/>
        <end position="467"/>
    </location>
</feature>
<dbReference type="SUPFAM" id="SSF53383">
    <property type="entry name" value="PLP-dependent transferases"/>
    <property type="match status" value="1"/>
</dbReference>
<evidence type="ECO:0000256" key="11">
    <source>
        <dbReference type="SAM" id="MobiDB-lite"/>
    </source>
</evidence>